<dbReference type="AlphaFoldDB" id="A0A445N1W4"/>
<dbReference type="SUPFAM" id="SSF54197">
    <property type="entry name" value="HIT-like"/>
    <property type="match status" value="2"/>
</dbReference>
<organism evidence="1">
    <name type="scientific">uncultured Desulfobacterium sp</name>
    <dbReference type="NCBI Taxonomy" id="201089"/>
    <lineage>
        <taxon>Bacteria</taxon>
        <taxon>Pseudomonadati</taxon>
        <taxon>Thermodesulfobacteriota</taxon>
        <taxon>Desulfobacteria</taxon>
        <taxon>Desulfobacterales</taxon>
        <taxon>Desulfobacteriaceae</taxon>
        <taxon>Desulfobacterium</taxon>
        <taxon>environmental samples</taxon>
    </lineage>
</organism>
<gene>
    <name evidence="1" type="ORF">PITCH_A720021</name>
</gene>
<dbReference type="EMBL" id="OJIN01000217">
    <property type="protein sequence ID" value="SPD75681.1"/>
    <property type="molecule type" value="Genomic_DNA"/>
</dbReference>
<proteinExistence type="predicted"/>
<dbReference type="Gene3D" id="3.30.428.10">
    <property type="entry name" value="HIT-like"/>
    <property type="match status" value="2"/>
</dbReference>
<reference evidence="1" key="1">
    <citation type="submission" date="2018-01" db="EMBL/GenBank/DDBJ databases">
        <authorList>
            <person name="Regsiter A."/>
            <person name="William W."/>
        </authorList>
    </citation>
    <scope>NUCLEOTIDE SEQUENCE</scope>
    <source>
        <strain evidence="1">TRIP AH-1</strain>
    </source>
</reference>
<dbReference type="InterPro" id="IPR036265">
    <property type="entry name" value="HIT-like_sf"/>
</dbReference>
<protein>
    <recommendedName>
        <fullName evidence="2">Galactose-1-phosphate uridylyltransferase</fullName>
    </recommendedName>
</protein>
<dbReference type="PANTHER" id="PTHR42763:SF2">
    <property type="entry name" value="ADP-GLUCOSE PHOSPHORYLASE"/>
    <property type="match status" value="1"/>
</dbReference>
<evidence type="ECO:0008006" key="2">
    <source>
        <dbReference type="Google" id="ProtNLM"/>
    </source>
</evidence>
<accession>A0A445N1W4</accession>
<sequence length="351" mass="40106">MNISFEKIVIKAKIQNRENDSGMDLQQMEYRRDPLTERICTVIIGFAEKLKILGEADRDLINRIAEATKKTCPFCPEAIEKVTPVFPKKYFPEGRIKTGESVLFPNLFPRSEFEAVAVLSKKHYLKLDEFTPELLANALKSCLIFISRIKEMGLSEKYATIGCNNLFPAGASSMHPHIQVSVRSVPFYINKILIEKSMKFFKSNGSNFWDELVTVEKESGERYIGNIGRTEWIVPFAPMGGNDVMCIIKHRSNLTEFSEEDLMDIGKGLSKILTYYEHDGLSSFNFVIHSGPINEKLEYFWSSLRIIPRANLREGYVSTDSWYGTSLLFEGVSSEYPEKQAEKIRAVFKTK</sequence>
<name>A0A445N1W4_9BACT</name>
<dbReference type="PANTHER" id="PTHR42763">
    <property type="entry name" value="ADP-GLUCOSE PHOSPHORYLASE"/>
    <property type="match status" value="1"/>
</dbReference>
<evidence type="ECO:0000313" key="1">
    <source>
        <dbReference type="EMBL" id="SPD75681.1"/>
    </source>
</evidence>
<dbReference type="InterPro" id="IPR053177">
    <property type="entry name" value="ADP-glucose_phosphorylase"/>
</dbReference>